<name>A0A7E4VFD5_PANRE</name>
<feature type="region of interest" description="Disordered" evidence="1">
    <location>
        <begin position="137"/>
        <end position="156"/>
    </location>
</feature>
<accession>A0A7E4VFD5</accession>
<protein>
    <submittedName>
        <fullName evidence="3">Uncharacterized protein</fullName>
    </submittedName>
</protein>
<evidence type="ECO:0000313" key="2">
    <source>
        <dbReference type="Proteomes" id="UP000492821"/>
    </source>
</evidence>
<dbReference type="AlphaFoldDB" id="A0A7E4VFD5"/>
<reference evidence="2" key="1">
    <citation type="journal article" date="2013" name="Genetics">
        <title>The draft genome and transcriptome of Panagrellus redivivus are shaped by the harsh demands of a free-living lifestyle.</title>
        <authorList>
            <person name="Srinivasan J."/>
            <person name="Dillman A.R."/>
            <person name="Macchietto M.G."/>
            <person name="Heikkinen L."/>
            <person name="Lakso M."/>
            <person name="Fracchia K.M."/>
            <person name="Antoshechkin I."/>
            <person name="Mortazavi A."/>
            <person name="Wong G."/>
            <person name="Sternberg P.W."/>
        </authorList>
    </citation>
    <scope>NUCLEOTIDE SEQUENCE [LARGE SCALE GENOMIC DNA]</scope>
    <source>
        <strain evidence="2">MT8872</strain>
    </source>
</reference>
<dbReference type="WBParaSite" id="Pan_g20237.t1">
    <property type="protein sequence ID" value="Pan_g20237.t1"/>
    <property type="gene ID" value="Pan_g20237"/>
</dbReference>
<sequence>MLLAMSLSQLEMIQKKATKEMKKRLVFLLPPACENDTDIAIITVHEEEAGTKKKNKSIKTEATEAKAITPSAVLTFTMDNRVLIKADRSFRGDMEVLAYVRLSYDKPPQTGTVPYEALGKREGAKFTQTSRVGLMTSDIRGANLRGKHPAAPQSPP</sequence>
<keyword evidence="2" id="KW-1185">Reference proteome</keyword>
<proteinExistence type="predicted"/>
<evidence type="ECO:0000313" key="3">
    <source>
        <dbReference type="WBParaSite" id="Pan_g20237.t1"/>
    </source>
</evidence>
<reference evidence="3" key="2">
    <citation type="submission" date="2020-10" db="UniProtKB">
        <authorList>
            <consortium name="WormBaseParasite"/>
        </authorList>
    </citation>
    <scope>IDENTIFICATION</scope>
</reference>
<evidence type="ECO:0000256" key="1">
    <source>
        <dbReference type="SAM" id="MobiDB-lite"/>
    </source>
</evidence>
<dbReference type="Proteomes" id="UP000492821">
    <property type="component" value="Unassembled WGS sequence"/>
</dbReference>
<organism evidence="2 3">
    <name type="scientific">Panagrellus redivivus</name>
    <name type="common">Microworm</name>
    <dbReference type="NCBI Taxonomy" id="6233"/>
    <lineage>
        <taxon>Eukaryota</taxon>
        <taxon>Metazoa</taxon>
        <taxon>Ecdysozoa</taxon>
        <taxon>Nematoda</taxon>
        <taxon>Chromadorea</taxon>
        <taxon>Rhabditida</taxon>
        <taxon>Tylenchina</taxon>
        <taxon>Panagrolaimomorpha</taxon>
        <taxon>Panagrolaimoidea</taxon>
        <taxon>Panagrolaimidae</taxon>
        <taxon>Panagrellus</taxon>
    </lineage>
</organism>